<feature type="compositionally biased region" description="Pro residues" evidence="1">
    <location>
        <begin position="99"/>
        <end position="111"/>
    </location>
</feature>
<reference evidence="2 3" key="1">
    <citation type="submission" date="2014-06" db="EMBL/GenBank/DDBJ databases">
        <title>Evolutionary Origins and Diversification of the Mycorrhizal Mutualists.</title>
        <authorList>
            <consortium name="DOE Joint Genome Institute"/>
            <consortium name="Mycorrhizal Genomics Consortium"/>
            <person name="Kohler A."/>
            <person name="Kuo A."/>
            <person name="Nagy L.G."/>
            <person name="Floudas D."/>
            <person name="Copeland A."/>
            <person name="Barry K.W."/>
            <person name="Cichocki N."/>
            <person name="Veneault-Fourrey C."/>
            <person name="LaButti K."/>
            <person name="Lindquist E.A."/>
            <person name="Lipzen A."/>
            <person name="Lundell T."/>
            <person name="Morin E."/>
            <person name="Murat C."/>
            <person name="Riley R."/>
            <person name="Ohm R."/>
            <person name="Sun H."/>
            <person name="Tunlid A."/>
            <person name="Henrissat B."/>
            <person name="Grigoriev I.V."/>
            <person name="Hibbett D.S."/>
            <person name="Martin F."/>
        </authorList>
    </citation>
    <scope>NUCLEOTIDE SEQUENCE [LARGE SCALE GENOMIC DNA]</scope>
    <source>
        <strain evidence="2 3">SS14</strain>
    </source>
</reference>
<feature type="region of interest" description="Disordered" evidence="1">
    <location>
        <begin position="1"/>
        <end position="111"/>
    </location>
</feature>
<accession>A0A0C9TQR5</accession>
<evidence type="ECO:0000256" key="1">
    <source>
        <dbReference type="SAM" id="MobiDB-lite"/>
    </source>
</evidence>
<organism evidence="2 3">
    <name type="scientific">Sphaerobolus stellatus (strain SS14)</name>
    <dbReference type="NCBI Taxonomy" id="990650"/>
    <lineage>
        <taxon>Eukaryota</taxon>
        <taxon>Fungi</taxon>
        <taxon>Dikarya</taxon>
        <taxon>Basidiomycota</taxon>
        <taxon>Agaricomycotina</taxon>
        <taxon>Agaricomycetes</taxon>
        <taxon>Phallomycetidae</taxon>
        <taxon>Geastrales</taxon>
        <taxon>Sphaerobolaceae</taxon>
        <taxon>Sphaerobolus</taxon>
    </lineage>
</organism>
<evidence type="ECO:0000313" key="2">
    <source>
        <dbReference type="EMBL" id="KIJ24269.1"/>
    </source>
</evidence>
<dbReference type="HOGENOM" id="CLU_2164529_0_0_1"/>
<proteinExistence type="predicted"/>
<keyword evidence="3" id="KW-1185">Reference proteome</keyword>
<dbReference type="Proteomes" id="UP000054279">
    <property type="component" value="Unassembled WGS sequence"/>
</dbReference>
<sequence length="111" mass="12173">MEPPAPPTYSLFQAAHQDESPVKIGTTRPAASPLKRDAPSVQRRLDKRHGDGRAALAYSPSPHRELFHQTLGWTNTPEPDEQPKVDKGKKKETCMHAPVPKPVPAPSAPQL</sequence>
<feature type="compositionally biased region" description="Basic and acidic residues" evidence="1">
    <location>
        <begin position="81"/>
        <end position="94"/>
    </location>
</feature>
<evidence type="ECO:0000313" key="3">
    <source>
        <dbReference type="Proteomes" id="UP000054279"/>
    </source>
</evidence>
<dbReference type="EMBL" id="KN837509">
    <property type="protein sequence ID" value="KIJ24269.1"/>
    <property type="molecule type" value="Genomic_DNA"/>
</dbReference>
<dbReference type="AlphaFoldDB" id="A0A0C9TQR5"/>
<name>A0A0C9TQR5_SPHS4</name>
<feature type="non-terminal residue" evidence="2">
    <location>
        <position position="111"/>
    </location>
</feature>
<gene>
    <name evidence="2" type="ORF">M422DRAFT_274993</name>
</gene>
<protein>
    <submittedName>
        <fullName evidence="2">Uncharacterized protein</fullName>
    </submittedName>
</protein>